<keyword evidence="3" id="KW-1185">Reference proteome</keyword>
<protein>
    <recommendedName>
        <fullName evidence="4">DUF2892 domain-containing protein</fullName>
    </recommendedName>
</protein>
<evidence type="ECO:0000256" key="1">
    <source>
        <dbReference type="SAM" id="Phobius"/>
    </source>
</evidence>
<dbReference type="AlphaFoldDB" id="A0A5B8V9D1"/>
<dbReference type="EMBL" id="CP042435">
    <property type="protein sequence ID" value="QEC67461.1"/>
    <property type="molecule type" value="Genomic_DNA"/>
</dbReference>
<name>A0A5B8V9D1_9BACT</name>
<organism evidence="2 3">
    <name type="scientific">Panacibacter ginsenosidivorans</name>
    <dbReference type="NCBI Taxonomy" id="1813871"/>
    <lineage>
        <taxon>Bacteria</taxon>
        <taxon>Pseudomonadati</taxon>
        <taxon>Bacteroidota</taxon>
        <taxon>Chitinophagia</taxon>
        <taxon>Chitinophagales</taxon>
        <taxon>Chitinophagaceae</taxon>
        <taxon>Panacibacter</taxon>
    </lineage>
</organism>
<reference evidence="2 3" key="1">
    <citation type="journal article" date="2016" name="Int. J. Syst. Evol. Microbiol.">
        <title>Panacibacter ginsenosidivorans gen. nov., sp. nov., with ginsenoside converting activity isolated from soil of a ginseng field.</title>
        <authorList>
            <person name="Siddiqi M.Z."/>
            <person name="Muhammad Shafi S."/>
            <person name="Choi K.D."/>
            <person name="Im W.T."/>
        </authorList>
    </citation>
    <scope>NUCLEOTIDE SEQUENCE [LARGE SCALE GENOMIC DNA]</scope>
    <source>
        <strain evidence="2 3">Gsoil1550</strain>
    </source>
</reference>
<dbReference type="Proteomes" id="UP000321533">
    <property type="component" value="Chromosome"/>
</dbReference>
<keyword evidence="1" id="KW-1133">Transmembrane helix</keyword>
<proteinExistence type="predicted"/>
<evidence type="ECO:0000313" key="2">
    <source>
        <dbReference type="EMBL" id="QEC67461.1"/>
    </source>
</evidence>
<dbReference type="OrthoDB" id="1049592at2"/>
<keyword evidence="1" id="KW-0812">Transmembrane</keyword>
<dbReference type="KEGG" id="pgin:FRZ67_09195"/>
<sequence>MQTLLKGWNVMRVLRLAIGIMAIIQAYQQGSWALAIAGFFVVILAIANLGCCGAAGCNVKSSRREDNSKNEIVYEELGK</sequence>
<gene>
    <name evidence="2" type="ORF">FRZ67_09195</name>
</gene>
<evidence type="ECO:0008006" key="4">
    <source>
        <dbReference type="Google" id="ProtNLM"/>
    </source>
</evidence>
<feature type="transmembrane region" description="Helical" evidence="1">
    <location>
        <begin position="34"/>
        <end position="59"/>
    </location>
</feature>
<feature type="transmembrane region" description="Helical" evidence="1">
    <location>
        <begin position="12"/>
        <end position="28"/>
    </location>
</feature>
<evidence type="ECO:0000313" key="3">
    <source>
        <dbReference type="Proteomes" id="UP000321533"/>
    </source>
</evidence>
<keyword evidence="1" id="KW-0472">Membrane</keyword>
<dbReference type="RefSeq" id="WP_147189268.1">
    <property type="nucleotide sequence ID" value="NZ_CP042435.1"/>
</dbReference>
<accession>A0A5B8V9D1</accession>